<evidence type="ECO:0000313" key="6">
    <source>
        <dbReference type="Proteomes" id="UP001144673"/>
    </source>
</evidence>
<dbReference type="CDD" id="cd00067">
    <property type="entry name" value="GAL4"/>
    <property type="match status" value="1"/>
</dbReference>
<dbReference type="GeneID" id="80895449"/>
<dbReference type="InterPro" id="IPR053157">
    <property type="entry name" value="Sterol_Uptake_Regulator"/>
</dbReference>
<dbReference type="InterPro" id="IPR001138">
    <property type="entry name" value="Zn2Cys6_DnaBD"/>
</dbReference>
<dbReference type="SUPFAM" id="SSF57701">
    <property type="entry name" value="Zn2/Cys6 DNA-binding domain"/>
    <property type="match status" value="1"/>
</dbReference>
<dbReference type="PANTHER" id="PTHR47784">
    <property type="entry name" value="STEROL UPTAKE CONTROL PROTEIN 2"/>
    <property type="match status" value="1"/>
</dbReference>
<dbReference type="NCBIfam" id="NF041278">
    <property type="entry name" value="CmcJ_NvfI_EfuI"/>
    <property type="match status" value="1"/>
</dbReference>
<evidence type="ECO:0000313" key="5">
    <source>
        <dbReference type="EMBL" id="KAJ4159388.1"/>
    </source>
</evidence>
<name>A0A9W8UN19_AKAMU</name>
<feature type="region of interest" description="Disordered" evidence="3">
    <location>
        <begin position="341"/>
        <end position="372"/>
    </location>
</feature>
<dbReference type="InterPro" id="IPR036864">
    <property type="entry name" value="Zn2-C6_fun-type_DNA-bd_sf"/>
</dbReference>
<dbReference type="GO" id="GO:0016491">
    <property type="term" value="F:oxidoreductase activity"/>
    <property type="evidence" value="ECO:0007669"/>
    <property type="project" value="InterPro"/>
</dbReference>
<dbReference type="PROSITE" id="PS50048">
    <property type="entry name" value="ZN2_CY6_FUNGAL_2"/>
    <property type="match status" value="1"/>
</dbReference>
<evidence type="ECO:0000259" key="4">
    <source>
        <dbReference type="PROSITE" id="PS50048"/>
    </source>
</evidence>
<feature type="domain" description="Zn(2)-C6 fungal-type" evidence="4">
    <location>
        <begin position="310"/>
        <end position="339"/>
    </location>
</feature>
<dbReference type="SMART" id="SM00066">
    <property type="entry name" value="GAL4"/>
    <property type="match status" value="1"/>
</dbReference>
<dbReference type="AlphaFoldDB" id="A0A9W8UN19"/>
<evidence type="ECO:0000256" key="3">
    <source>
        <dbReference type="SAM" id="MobiDB-lite"/>
    </source>
</evidence>
<dbReference type="KEGG" id="amus:LMH87_008290"/>
<dbReference type="EMBL" id="JAJHUN010000005">
    <property type="protein sequence ID" value="KAJ4159388.1"/>
    <property type="molecule type" value="Genomic_DNA"/>
</dbReference>
<dbReference type="RefSeq" id="XP_056057387.1">
    <property type="nucleotide sequence ID" value="XM_056196672.1"/>
</dbReference>
<accession>A0A9W8UN19</accession>
<protein>
    <recommendedName>
        <fullName evidence="4">Zn(2)-C6 fungal-type domain-containing protein</fullName>
    </recommendedName>
</protein>
<sequence>MTVAGMSTERRRRDVHATMHFLERECTPEQLNASRSLATPNGYGELDDAKRVVVHDVTGNEAHLTLDNSAFCYVNHESGINMEMTDEEIKLKYYPETAEMIQKITGASLVHVFNHLRRVSHGDNPQALGGKDTTHHQAYKVHVDQSWQQVKEHVMAAFGDESMMKQRFQIINVWRPMRQVYKDPLAVTDIRTQESNDLVRIDVTLTDGVKTSNLAVRHNDRQKWYYKHAQKPDEPLVFKQFDSADRSCLGQVLHSAFIDEEYNNGDPRWSIEARALVFYEDQQGIQPEEVFDDGYGAQMSRLGYHKSRNGCARCKQRRVKCDEEKPCSACRRHGIPCTLGGSSPSQDPAVPPVRRVSKARSARRARDRDSPTDKFPYLTSFITKPTEESTPSAWLADLELMHHFTATAYTYLPRGAARQNVWQLVVPRLALEHSYLMHQILAMSAFHMVTLHPDRRGCYSVSATNHQDEAIRGLRQVLTTVNDTNCHAVFATSSLLCIGVFASSAASVMQNGLPGMEDLLEVFSMLRGMHSLLQKHEHIIKDGPLGPILRLDHHQSETALLSSIVRLAKDLRMPRATFPSTEASCRNAAEGLVECIEHANASTDIPELRVTTTWPIGLTREYIDLLRLHDPAAKVVLSLYCQILEHVGSRYWYLEGWSRGVMSDAGWTQQLSMREQIPSPRIS</sequence>
<dbReference type="Pfam" id="PF11951">
    <property type="entry name" value="Fungal_trans_2"/>
    <property type="match status" value="1"/>
</dbReference>
<keyword evidence="1" id="KW-0539">Nucleus</keyword>
<dbReference type="Proteomes" id="UP001144673">
    <property type="component" value="Unassembled WGS sequence"/>
</dbReference>
<dbReference type="GO" id="GO:0001228">
    <property type="term" value="F:DNA-binding transcription activator activity, RNA polymerase II-specific"/>
    <property type="evidence" value="ECO:0007669"/>
    <property type="project" value="TreeGrafter"/>
</dbReference>
<keyword evidence="6" id="KW-1185">Reference proteome</keyword>
<organism evidence="5 6">
    <name type="scientific">Akanthomyces muscarius</name>
    <name type="common">Entomopathogenic fungus</name>
    <name type="synonym">Lecanicillium muscarium</name>
    <dbReference type="NCBI Taxonomy" id="2231603"/>
    <lineage>
        <taxon>Eukaryota</taxon>
        <taxon>Fungi</taxon>
        <taxon>Dikarya</taxon>
        <taxon>Ascomycota</taxon>
        <taxon>Pezizomycotina</taxon>
        <taxon>Sordariomycetes</taxon>
        <taxon>Hypocreomycetidae</taxon>
        <taxon>Hypocreales</taxon>
        <taxon>Cordycipitaceae</taxon>
        <taxon>Akanthomyces</taxon>
    </lineage>
</organism>
<proteinExistence type="inferred from homology"/>
<evidence type="ECO:0000256" key="2">
    <source>
        <dbReference type="ARBA" id="ARBA00023604"/>
    </source>
</evidence>
<dbReference type="InterPro" id="IPR021858">
    <property type="entry name" value="Fun_TF"/>
</dbReference>
<dbReference type="PROSITE" id="PS00463">
    <property type="entry name" value="ZN2_CY6_FUNGAL_1"/>
    <property type="match status" value="1"/>
</dbReference>
<dbReference type="PANTHER" id="PTHR47784:SF5">
    <property type="entry name" value="STEROL UPTAKE CONTROL PROTEIN 2"/>
    <property type="match status" value="1"/>
</dbReference>
<gene>
    <name evidence="5" type="ORF">LMH87_008290</name>
</gene>
<dbReference type="Pfam" id="PF00172">
    <property type="entry name" value="Zn_clus"/>
    <property type="match status" value="1"/>
</dbReference>
<evidence type="ECO:0000256" key="1">
    <source>
        <dbReference type="ARBA" id="ARBA00023242"/>
    </source>
</evidence>
<dbReference type="GO" id="GO:0008270">
    <property type="term" value="F:zinc ion binding"/>
    <property type="evidence" value="ECO:0007669"/>
    <property type="project" value="InterPro"/>
</dbReference>
<dbReference type="InterPro" id="IPR044053">
    <property type="entry name" value="AsaB-like"/>
</dbReference>
<comment type="similarity">
    <text evidence="2">Belongs to the asaB hydroxylase/desaturase family.</text>
</comment>
<reference evidence="5" key="1">
    <citation type="journal article" date="2023" name="Access Microbiol">
        <title>De-novo genome assembly for Akanthomyces muscarius, a biocontrol agent of insect agricultural pests.</title>
        <authorList>
            <person name="Erdos Z."/>
            <person name="Studholme D.J."/>
            <person name="Raymond B."/>
            <person name="Sharma M."/>
        </authorList>
    </citation>
    <scope>NUCLEOTIDE SEQUENCE</scope>
    <source>
        <strain evidence="5">Ve6</strain>
    </source>
</reference>
<comment type="caution">
    <text evidence="5">The sequence shown here is derived from an EMBL/GenBank/DDBJ whole genome shotgun (WGS) entry which is preliminary data.</text>
</comment>
<dbReference type="Gene3D" id="4.10.240.10">
    <property type="entry name" value="Zn(2)-C6 fungal-type DNA-binding domain"/>
    <property type="match status" value="1"/>
</dbReference>